<dbReference type="PANTHER" id="PTHR42781">
    <property type="entry name" value="SPERMIDINE/PUTRESCINE IMPORT ATP-BINDING PROTEIN POTA"/>
    <property type="match status" value="1"/>
</dbReference>
<evidence type="ECO:0000256" key="3">
    <source>
        <dbReference type="ARBA" id="ARBA00022741"/>
    </source>
</evidence>
<dbReference type="InterPro" id="IPR017871">
    <property type="entry name" value="ABC_transporter-like_CS"/>
</dbReference>
<dbReference type="OrthoDB" id="9802264at2"/>
<dbReference type="GO" id="GO:0015847">
    <property type="term" value="P:putrescine transport"/>
    <property type="evidence" value="ECO:0007669"/>
    <property type="project" value="UniProtKB-ARBA"/>
</dbReference>
<proteinExistence type="inferred from homology"/>
<dbReference type="Gene3D" id="2.40.50.100">
    <property type="match status" value="1"/>
</dbReference>
<dbReference type="InterPro" id="IPR050093">
    <property type="entry name" value="ABC_SmlMolc_Importer"/>
</dbReference>
<dbReference type="GO" id="GO:0043190">
    <property type="term" value="C:ATP-binding cassette (ABC) transporter complex"/>
    <property type="evidence" value="ECO:0007669"/>
    <property type="project" value="InterPro"/>
</dbReference>
<evidence type="ECO:0000313" key="9">
    <source>
        <dbReference type="EMBL" id="TXL75359.1"/>
    </source>
</evidence>
<feature type="domain" description="ABC transporter" evidence="8">
    <location>
        <begin position="15"/>
        <end position="245"/>
    </location>
</feature>
<evidence type="ECO:0000313" key="10">
    <source>
        <dbReference type="Proteomes" id="UP000321638"/>
    </source>
</evidence>
<dbReference type="AlphaFoldDB" id="A0A5C8PM18"/>
<evidence type="ECO:0000256" key="7">
    <source>
        <dbReference type="RuleBase" id="RU364083"/>
    </source>
</evidence>
<dbReference type="GO" id="GO:0015417">
    <property type="term" value="F:ABC-type polyamine transporter activity"/>
    <property type="evidence" value="ECO:0007669"/>
    <property type="project" value="UniProtKB-EC"/>
</dbReference>
<dbReference type="InterPro" id="IPR027417">
    <property type="entry name" value="P-loop_NTPase"/>
</dbReference>
<dbReference type="InterPro" id="IPR003593">
    <property type="entry name" value="AAA+_ATPase"/>
</dbReference>
<dbReference type="SMART" id="SM00382">
    <property type="entry name" value="AAA"/>
    <property type="match status" value="1"/>
</dbReference>
<organism evidence="9 10">
    <name type="scientific">Vineibacter terrae</name>
    <dbReference type="NCBI Taxonomy" id="2586908"/>
    <lineage>
        <taxon>Bacteria</taxon>
        <taxon>Pseudomonadati</taxon>
        <taxon>Pseudomonadota</taxon>
        <taxon>Alphaproteobacteria</taxon>
        <taxon>Hyphomicrobiales</taxon>
        <taxon>Vineibacter</taxon>
    </lineage>
</organism>
<keyword evidence="10" id="KW-1185">Reference proteome</keyword>
<gene>
    <name evidence="7" type="primary">potA</name>
    <name evidence="9" type="ORF">FHP25_14035</name>
</gene>
<keyword evidence="1 7" id="KW-0813">Transport</keyword>
<dbReference type="InterPro" id="IPR008995">
    <property type="entry name" value="Mo/tungstate-bd_C_term_dom"/>
</dbReference>
<dbReference type="InterPro" id="IPR013611">
    <property type="entry name" value="Transp-assoc_OB_typ2"/>
</dbReference>
<keyword evidence="3 7" id="KW-0547">Nucleotide-binding</keyword>
<dbReference type="Pfam" id="PF00005">
    <property type="entry name" value="ABC_tran"/>
    <property type="match status" value="1"/>
</dbReference>
<dbReference type="Proteomes" id="UP000321638">
    <property type="component" value="Unassembled WGS sequence"/>
</dbReference>
<keyword evidence="4 7" id="KW-0067">ATP-binding</keyword>
<dbReference type="PROSITE" id="PS50893">
    <property type="entry name" value="ABC_TRANSPORTER_2"/>
    <property type="match status" value="1"/>
</dbReference>
<accession>A0A5C8PM18</accession>
<comment type="similarity">
    <text evidence="7">Belongs to the ABC transporter superfamily. Spermidine/putrescine importer (TC 3.A.1.11.1) family.</text>
</comment>
<dbReference type="Gene3D" id="3.40.50.300">
    <property type="entry name" value="P-loop containing nucleotide triphosphate hydrolases"/>
    <property type="match status" value="1"/>
</dbReference>
<dbReference type="InterPro" id="IPR005893">
    <property type="entry name" value="PotA-like"/>
</dbReference>
<dbReference type="SUPFAM" id="SSF52540">
    <property type="entry name" value="P-loop containing nucleoside triphosphate hydrolases"/>
    <property type="match status" value="1"/>
</dbReference>
<dbReference type="Pfam" id="PF08402">
    <property type="entry name" value="TOBE_2"/>
    <property type="match status" value="1"/>
</dbReference>
<dbReference type="PROSITE" id="PS00211">
    <property type="entry name" value="ABC_TRANSPORTER_1"/>
    <property type="match status" value="1"/>
</dbReference>
<evidence type="ECO:0000256" key="6">
    <source>
        <dbReference type="ARBA" id="ARBA00023136"/>
    </source>
</evidence>
<dbReference type="FunFam" id="3.40.50.300:FF:000133">
    <property type="entry name" value="Spermidine/putrescine import ATP-binding protein PotA"/>
    <property type="match status" value="1"/>
</dbReference>
<comment type="subunit">
    <text evidence="7">The complex is composed of two ATP-binding proteins (PotA), two transmembrane proteins (PotB and PotC) and a solute-binding protein (PotD).</text>
</comment>
<keyword evidence="2 7" id="KW-1003">Cell membrane</keyword>
<keyword evidence="6 7" id="KW-0472">Membrane</keyword>
<dbReference type="PANTHER" id="PTHR42781:SF4">
    <property type="entry name" value="SPERMIDINE_PUTRESCINE IMPORT ATP-BINDING PROTEIN POTA"/>
    <property type="match status" value="1"/>
</dbReference>
<dbReference type="EMBL" id="VDUZ01000014">
    <property type="protein sequence ID" value="TXL75359.1"/>
    <property type="molecule type" value="Genomic_DNA"/>
</dbReference>
<dbReference type="EC" id="7.6.2.11" evidence="7"/>
<sequence length="367" mass="39201">MAREIVLGQSDRGRVAVDGLIRHFGSVRAVDGVSLAAESGEFLALLGPSGSGKSTILMCIAGFETPDAGRVTVGDRDVTAIPPQRRELGMVFQRYTLFPHMSVLDNIAFPLKMRGVARAEREARAREALATVRLTEYGARMPAQLSGGQQQRVALARAIVYRPPVLLMDEPLSALDKALREEMQLEIKHLQRELGVTVVFVTHDQTEALTMADRIAVLDHGRLCQVGTPRDLYEAPQDPFVARFIGETNMLDGRALGDAASGGRIGVRLPGDVVVEATAMAPLARDAAVVIAVRPERLRAGGDGPVKGRMKEAIYAGVATTYVLEMPGGATVRLRSATGANAFDLADGGTVSLAWSPEDARAFPAAP</sequence>
<name>A0A5C8PM18_9HYPH</name>
<protein>
    <recommendedName>
        <fullName evidence="7">Spermidine/putrescine import ATP-binding protein PotA</fullName>
        <ecNumber evidence="7">7.6.2.11</ecNumber>
    </recommendedName>
</protein>
<evidence type="ECO:0000256" key="5">
    <source>
        <dbReference type="ARBA" id="ARBA00022967"/>
    </source>
</evidence>
<keyword evidence="5 7" id="KW-1278">Translocase</keyword>
<reference evidence="9 10" key="1">
    <citation type="submission" date="2019-06" db="EMBL/GenBank/DDBJ databases">
        <title>New taxonomy in bacterial strain CC-CFT640, isolated from vineyard.</title>
        <authorList>
            <person name="Lin S.-Y."/>
            <person name="Tsai C.-F."/>
            <person name="Young C.-C."/>
        </authorList>
    </citation>
    <scope>NUCLEOTIDE SEQUENCE [LARGE SCALE GENOMIC DNA]</scope>
    <source>
        <strain evidence="9 10">CC-CFT640</strain>
    </source>
</reference>
<comment type="catalytic activity">
    <reaction evidence="7">
        <text>ATP + H2O + polyamine-[polyamine-binding protein]Side 1 = ADP + phosphate + polyamineSide 2 + [polyamine-binding protein]Side 1.</text>
        <dbReference type="EC" id="7.6.2.11"/>
    </reaction>
</comment>
<comment type="caution">
    <text evidence="9">The sequence shown here is derived from an EMBL/GenBank/DDBJ whole genome shotgun (WGS) entry which is preliminary data.</text>
</comment>
<dbReference type="NCBIfam" id="TIGR01187">
    <property type="entry name" value="potA"/>
    <property type="match status" value="1"/>
</dbReference>
<dbReference type="GO" id="GO:0005524">
    <property type="term" value="F:ATP binding"/>
    <property type="evidence" value="ECO:0007669"/>
    <property type="project" value="UniProtKB-KW"/>
</dbReference>
<evidence type="ECO:0000256" key="1">
    <source>
        <dbReference type="ARBA" id="ARBA00022448"/>
    </source>
</evidence>
<evidence type="ECO:0000256" key="2">
    <source>
        <dbReference type="ARBA" id="ARBA00022475"/>
    </source>
</evidence>
<dbReference type="SUPFAM" id="SSF50331">
    <property type="entry name" value="MOP-like"/>
    <property type="match status" value="1"/>
</dbReference>
<comment type="function">
    <text evidence="7">Part of the ABC transporter complex PotABCD involved in spermidine/putrescine import. Responsible for energy coupling to the transport system.</text>
</comment>
<evidence type="ECO:0000259" key="8">
    <source>
        <dbReference type="PROSITE" id="PS50893"/>
    </source>
</evidence>
<dbReference type="GO" id="GO:0016887">
    <property type="term" value="F:ATP hydrolysis activity"/>
    <property type="evidence" value="ECO:0007669"/>
    <property type="project" value="InterPro"/>
</dbReference>
<evidence type="ECO:0000256" key="4">
    <source>
        <dbReference type="ARBA" id="ARBA00022840"/>
    </source>
</evidence>
<dbReference type="InterPro" id="IPR003439">
    <property type="entry name" value="ABC_transporter-like_ATP-bd"/>
</dbReference>